<dbReference type="RefSeq" id="WP_007325172.1">
    <property type="nucleotide sequence ID" value="NZ_AFAR01000069.1"/>
</dbReference>
<accession>F2ANF5</accession>
<sequence>MEVNQASGKWVFWTHGSEQQTATKDRLYQAAGFSRQGDSPLVIGGLSLVADTVEGFSLEPAHSTQ</sequence>
<dbReference type="AlphaFoldDB" id="F2ANF5"/>
<evidence type="ECO:0000313" key="2">
    <source>
        <dbReference type="Proteomes" id="UP000006222"/>
    </source>
</evidence>
<dbReference type="Proteomes" id="UP000006222">
    <property type="component" value="Unassembled WGS sequence"/>
</dbReference>
<name>F2ANF5_RHOBT</name>
<proteinExistence type="predicted"/>
<comment type="caution">
    <text evidence="1">The sequence shown here is derived from an EMBL/GenBank/DDBJ whole genome shotgun (WGS) entry which is preliminary data.</text>
</comment>
<dbReference type="EMBL" id="AFAR01000069">
    <property type="protein sequence ID" value="EGF28799.1"/>
    <property type="molecule type" value="Genomic_DNA"/>
</dbReference>
<protein>
    <submittedName>
        <fullName evidence="1">Uncharacterized protein</fullName>
    </submittedName>
</protein>
<reference evidence="1 2" key="1">
    <citation type="journal article" date="2013" name="Mar. Genomics">
        <title>Expression of sulfatases in Rhodopirellula baltica and the diversity of sulfatases in the genus Rhodopirellula.</title>
        <authorList>
            <person name="Wegner C.E."/>
            <person name="Richter-Heitmann T."/>
            <person name="Klindworth A."/>
            <person name="Klockow C."/>
            <person name="Richter M."/>
            <person name="Achstetter T."/>
            <person name="Glockner F.O."/>
            <person name="Harder J."/>
        </authorList>
    </citation>
    <scope>NUCLEOTIDE SEQUENCE [LARGE SCALE GENOMIC DNA]</scope>
    <source>
        <strain evidence="1 2">WH47</strain>
    </source>
</reference>
<organism evidence="1 2">
    <name type="scientific">Rhodopirellula baltica WH47</name>
    <dbReference type="NCBI Taxonomy" id="991778"/>
    <lineage>
        <taxon>Bacteria</taxon>
        <taxon>Pseudomonadati</taxon>
        <taxon>Planctomycetota</taxon>
        <taxon>Planctomycetia</taxon>
        <taxon>Pirellulales</taxon>
        <taxon>Pirellulaceae</taxon>
        <taxon>Rhodopirellula</taxon>
    </lineage>
</organism>
<gene>
    <name evidence="1" type="ORF">RBWH47_05203</name>
</gene>
<evidence type="ECO:0000313" key="1">
    <source>
        <dbReference type="EMBL" id="EGF28799.1"/>
    </source>
</evidence>
<dbReference type="PATRIC" id="fig|991778.3.peg.1282"/>